<dbReference type="EMBL" id="UNRR01000018">
    <property type="protein sequence ID" value="SYZ78507.1"/>
    <property type="molecule type" value="Genomic_DNA"/>
</dbReference>
<dbReference type="OrthoDB" id="2237765at2"/>
<accession>A0A383TF60</accession>
<name>A0A383TF60_9LACT</name>
<dbReference type="RefSeq" id="WP_119093041.1">
    <property type="nucleotide sequence ID" value="NZ_UNRR01000018.1"/>
</dbReference>
<sequence length="72" mass="8364">MKKCAKCGIEQELNTSNFPKKSTGKDGFDAQCKACKKERDQKRYQEKREEILNQKKEYYAKKRNGTSAINKA</sequence>
<reference evidence="2" key="1">
    <citation type="submission" date="2018-05" db="EMBL/GenBank/DDBJ databases">
        <authorList>
            <person name="Strepis N."/>
        </authorList>
    </citation>
    <scope>NUCLEOTIDE SEQUENCE [LARGE SCALE GENOMIC DNA]</scope>
</reference>
<gene>
    <name evidence="1" type="ORF">TART1_1291</name>
</gene>
<evidence type="ECO:0000313" key="1">
    <source>
        <dbReference type="EMBL" id="SYZ78507.1"/>
    </source>
</evidence>
<evidence type="ECO:0000313" key="2">
    <source>
        <dbReference type="Proteomes" id="UP000262072"/>
    </source>
</evidence>
<dbReference type="Proteomes" id="UP000262072">
    <property type="component" value="Unassembled WGS sequence"/>
</dbReference>
<organism evidence="1 2">
    <name type="scientific">Trichococcus shcherbakoviae</name>
    <dbReference type="NCBI Taxonomy" id="2094020"/>
    <lineage>
        <taxon>Bacteria</taxon>
        <taxon>Bacillati</taxon>
        <taxon>Bacillota</taxon>
        <taxon>Bacilli</taxon>
        <taxon>Lactobacillales</taxon>
        <taxon>Carnobacteriaceae</taxon>
        <taxon>Trichococcus</taxon>
    </lineage>
</organism>
<proteinExistence type="predicted"/>
<dbReference type="AlphaFoldDB" id="A0A383TF60"/>
<protein>
    <submittedName>
        <fullName evidence="1">Uncharacterized protein</fullName>
    </submittedName>
</protein>